<dbReference type="GO" id="GO:0004497">
    <property type="term" value="F:monooxygenase activity"/>
    <property type="evidence" value="ECO:0007669"/>
    <property type="project" value="UniProtKB-KW"/>
</dbReference>
<dbReference type="InterPro" id="IPR001128">
    <property type="entry name" value="Cyt_P450"/>
</dbReference>
<comment type="similarity">
    <text evidence="1 8">Belongs to the cytochrome P450 family.</text>
</comment>
<dbReference type="InterPro" id="IPR036396">
    <property type="entry name" value="Cyt_P450_sf"/>
</dbReference>
<dbReference type="PANTHER" id="PTHR24291">
    <property type="entry name" value="CYTOCHROME P450 FAMILY 4"/>
    <property type="match status" value="1"/>
</dbReference>
<name>A0A858RGE9_9BACT</name>
<dbReference type="CDD" id="cd20620">
    <property type="entry name" value="CYP132-like"/>
    <property type="match status" value="1"/>
</dbReference>
<keyword evidence="2 7" id="KW-0349">Heme</keyword>
<dbReference type="KEGG" id="luo:HHL09_08295"/>
<dbReference type="InterPro" id="IPR017972">
    <property type="entry name" value="Cyt_P450_CS"/>
</dbReference>
<keyword evidence="6 8" id="KW-0503">Monooxygenase</keyword>
<evidence type="ECO:0000313" key="9">
    <source>
        <dbReference type="EMBL" id="QJE95785.1"/>
    </source>
</evidence>
<keyword evidence="10" id="KW-1185">Reference proteome</keyword>
<dbReference type="EMBL" id="CP051774">
    <property type="protein sequence ID" value="QJE95785.1"/>
    <property type="molecule type" value="Genomic_DNA"/>
</dbReference>
<evidence type="ECO:0000256" key="3">
    <source>
        <dbReference type="ARBA" id="ARBA00022723"/>
    </source>
</evidence>
<dbReference type="PROSITE" id="PS00086">
    <property type="entry name" value="CYTOCHROME_P450"/>
    <property type="match status" value="1"/>
</dbReference>
<dbReference type="Pfam" id="PF00067">
    <property type="entry name" value="p450"/>
    <property type="match status" value="1"/>
</dbReference>
<dbReference type="SUPFAM" id="SSF48264">
    <property type="entry name" value="Cytochrome P450"/>
    <property type="match status" value="1"/>
</dbReference>
<proteinExistence type="inferred from homology"/>
<dbReference type="GO" id="GO:0016705">
    <property type="term" value="F:oxidoreductase activity, acting on paired donors, with incorporation or reduction of molecular oxygen"/>
    <property type="evidence" value="ECO:0007669"/>
    <property type="project" value="InterPro"/>
</dbReference>
<feature type="binding site" description="axial binding residue" evidence="7">
    <location>
        <position position="391"/>
    </location>
    <ligand>
        <name>heme</name>
        <dbReference type="ChEBI" id="CHEBI:30413"/>
    </ligand>
    <ligandPart>
        <name>Fe</name>
        <dbReference type="ChEBI" id="CHEBI:18248"/>
    </ligandPart>
</feature>
<dbReference type="GO" id="GO:0020037">
    <property type="term" value="F:heme binding"/>
    <property type="evidence" value="ECO:0007669"/>
    <property type="project" value="InterPro"/>
</dbReference>
<dbReference type="InterPro" id="IPR050196">
    <property type="entry name" value="Cytochrome_P450_Monoox"/>
</dbReference>
<dbReference type="AlphaFoldDB" id="A0A858RGE9"/>
<dbReference type="PRINTS" id="PR00463">
    <property type="entry name" value="EP450I"/>
</dbReference>
<dbReference type="Proteomes" id="UP000501812">
    <property type="component" value="Chromosome"/>
</dbReference>
<evidence type="ECO:0000313" key="10">
    <source>
        <dbReference type="Proteomes" id="UP000501812"/>
    </source>
</evidence>
<gene>
    <name evidence="9" type="ORF">HHL09_08295</name>
</gene>
<keyword evidence="3 7" id="KW-0479">Metal-binding</keyword>
<protein>
    <submittedName>
        <fullName evidence="9">Cytochrome P450</fullName>
    </submittedName>
</protein>
<dbReference type="PANTHER" id="PTHR24291:SF50">
    <property type="entry name" value="BIFUNCTIONAL ALBAFLAVENONE MONOOXYGENASE_TERPENE SYNTHASE"/>
    <property type="match status" value="1"/>
</dbReference>
<reference evidence="9 10" key="1">
    <citation type="submission" date="2020-04" db="EMBL/GenBank/DDBJ databases">
        <title>Luteolibacter sp. G-1-1-1 isolated from soil.</title>
        <authorList>
            <person name="Dahal R.H."/>
        </authorList>
    </citation>
    <scope>NUCLEOTIDE SEQUENCE [LARGE SCALE GENOMIC DNA]</scope>
    <source>
        <strain evidence="9 10">G-1-1-1</strain>
    </source>
</reference>
<dbReference type="Gene3D" id="1.10.630.10">
    <property type="entry name" value="Cytochrome P450"/>
    <property type="match status" value="1"/>
</dbReference>
<comment type="cofactor">
    <cofactor evidence="7">
        <name>heme</name>
        <dbReference type="ChEBI" id="CHEBI:30413"/>
    </cofactor>
</comment>
<sequence length="445" mass="50293">MKRLAPSPPGSFFTGHLDRLRNDVLGLLVDATREHGDVVRFRVGPLVMHLVNHPDLVSHVMIRNRKNYDKASRSSDCLSLICGESLLTANGEVWKQRRRTIQPMFHRAAIAGFIDSIAECTQLMLDAWRVKARAGEPVDIASEMMKLTFRIVGRCLFGADLQKESNAVEEAMHVMVLHTYHRWRSILNAPSSWPTPGNLRFRKALADVDEIIADLISRHRAHPPERPTLLTMLMESRDAESGVALGDDAIRNEAITFLLAGHETTANGLGWALYLLERHAGWQKAIREEFQGACGNAMPTMEDLPKLSHALHVFEESCRLYPPIWAMERHAIADDEIAGFHIPKGSGVIISPYTLHRHPAFWEKPEEFLPERFEKRDHEAYYPFGAGPRFCIGSEFALAEARVILPMILRSFELEAMPGQSGEAEPAITLRLKDGFKVMLRERME</sequence>
<keyword evidence="5 7" id="KW-0408">Iron</keyword>
<dbReference type="InterPro" id="IPR002401">
    <property type="entry name" value="Cyt_P450_E_grp-I"/>
</dbReference>
<evidence type="ECO:0000256" key="8">
    <source>
        <dbReference type="RuleBase" id="RU000461"/>
    </source>
</evidence>
<evidence type="ECO:0000256" key="1">
    <source>
        <dbReference type="ARBA" id="ARBA00010617"/>
    </source>
</evidence>
<keyword evidence="4 8" id="KW-0560">Oxidoreductase</keyword>
<dbReference type="PRINTS" id="PR00385">
    <property type="entry name" value="P450"/>
</dbReference>
<evidence type="ECO:0000256" key="6">
    <source>
        <dbReference type="ARBA" id="ARBA00023033"/>
    </source>
</evidence>
<evidence type="ECO:0000256" key="2">
    <source>
        <dbReference type="ARBA" id="ARBA00022617"/>
    </source>
</evidence>
<dbReference type="RefSeq" id="WP_169454098.1">
    <property type="nucleotide sequence ID" value="NZ_CP051774.1"/>
</dbReference>
<evidence type="ECO:0000256" key="5">
    <source>
        <dbReference type="ARBA" id="ARBA00023004"/>
    </source>
</evidence>
<organism evidence="9 10">
    <name type="scientific">Luteolibacter luteus</name>
    <dbReference type="NCBI Taxonomy" id="2728835"/>
    <lineage>
        <taxon>Bacteria</taxon>
        <taxon>Pseudomonadati</taxon>
        <taxon>Verrucomicrobiota</taxon>
        <taxon>Verrucomicrobiia</taxon>
        <taxon>Verrucomicrobiales</taxon>
        <taxon>Verrucomicrobiaceae</taxon>
        <taxon>Luteolibacter</taxon>
    </lineage>
</organism>
<evidence type="ECO:0000256" key="4">
    <source>
        <dbReference type="ARBA" id="ARBA00023002"/>
    </source>
</evidence>
<dbReference type="GO" id="GO:0005506">
    <property type="term" value="F:iron ion binding"/>
    <property type="evidence" value="ECO:0007669"/>
    <property type="project" value="InterPro"/>
</dbReference>
<accession>A0A858RGE9</accession>
<evidence type="ECO:0000256" key="7">
    <source>
        <dbReference type="PIRSR" id="PIRSR602401-1"/>
    </source>
</evidence>